<evidence type="ECO:0000256" key="1">
    <source>
        <dbReference type="SAM" id="MobiDB-lite"/>
    </source>
</evidence>
<evidence type="ECO:0000313" key="5">
    <source>
        <dbReference type="Proteomes" id="UP000051952"/>
    </source>
</evidence>
<evidence type="ECO:0000256" key="2">
    <source>
        <dbReference type="SAM" id="Phobius"/>
    </source>
</evidence>
<feature type="transmembrane region" description="Helical" evidence="2">
    <location>
        <begin position="79"/>
        <end position="103"/>
    </location>
</feature>
<feature type="chain" id="PRO_5006622296" evidence="3">
    <location>
        <begin position="25"/>
        <end position="469"/>
    </location>
</feature>
<protein>
    <submittedName>
        <fullName evidence="4">Membrane-associated protein, putative</fullName>
    </submittedName>
</protein>
<dbReference type="PROSITE" id="PS51257">
    <property type="entry name" value="PROKAR_LIPOPROTEIN"/>
    <property type="match status" value="1"/>
</dbReference>
<feature type="transmembrane region" description="Helical" evidence="2">
    <location>
        <begin position="368"/>
        <end position="390"/>
    </location>
</feature>
<feature type="transmembrane region" description="Helical" evidence="2">
    <location>
        <begin position="48"/>
        <end position="67"/>
    </location>
</feature>
<keyword evidence="2" id="KW-0812">Transmembrane</keyword>
<dbReference type="VEuPathDB" id="TriTrypDB:BSAL_19720"/>
<feature type="compositionally biased region" description="Low complexity" evidence="1">
    <location>
        <begin position="446"/>
        <end position="469"/>
    </location>
</feature>
<feature type="transmembrane region" description="Helical" evidence="2">
    <location>
        <begin position="335"/>
        <end position="356"/>
    </location>
</feature>
<gene>
    <name evidence="4" type="ORF">BSAL_19720</name>
</gene>
<keyword evidence="2" id="KW-1133">Transmembrane helix</keyword>
<keyword evidence="5" id="KW-1185">Reference proteome</keyword>
<dbReference type="Proteomes" id="UP000051952">
    <property type="component" value="Unassembled WGS sequence"/>
</dbReference>
<keyword evidence="3" id="KW-0732">Signal</keyword>
<accession>A0A0S4JG79</accession>
<feature type="transmembrane region" description="Helical" evidence="2">
    <location>
        <begin position="115"/>
        <end position="138"/>
    </location>
</feature>
<evidence type="ECO:0000313" key="4">
    <source>
        <dbReference type="EMBL" id="CUG89179.1"/>
    </source>
</evidence>
<feature type="signal peptide" evidence="3">
    <location>
        <begin position="1"/>
        <end position="24"/>
    </location>
</feature>
<feature type="region of interest" description="Disordered" evidence="1">
    <location>
        <begin position="434"/>
        <end position="469"/>
    </location>
</feature>
<keyword evidence="2" id="KW-0472">Membrane</keyword>
<proteinExistence type="predicted"/>
<reference evidence="5" key="1">
    <citation type="submission" date="2015-09" db="EMBL/GenBank/DDBJ databases">
        <authorList>
            <consortium name="Pathogen Informatics"/>
        </authorList>
    </citation>
    <scope>NUCLEOTIDE SEQUENCE [LARGE SCALE GENOMIC DNA]</scope>
    <source>
        <strain evidence="5">Lake Konstanz</strain>
    </source>
</reference>
<sequence>MSRSSMHVLLCGMIACLCIPFASAADVFNSTTYSGGDVVRAYGLEETTITLIVLLVAAIVEFAVDTVSSAENKYLRVMFNAVAQEVMIVGVLILALLFTQTVYTWPVLWVFMFKWSMMCLFLMIVLFIIEIIALLYIARRSADSWGEFESTLMDTQGVSLSGWQEHYKHSSYKFLQALKAYGYEAGNGVRFSHYLSKMVRRNVFSMTEIKWVSWVVLATVAVLNGLRAEAAMKLSLIGDENVDDDLSDWQRFVNYFTYVVLVGYVALAMFIAVFVLLLRRLDAFLEGTRSAQRASSSPNPVHGTVVGADVVISIDTLDDPRSYLFRHSLDATMELVQTLLLVVQWYTATFILGFMYQCIMLVDLAYGIPVLVTGAIPFFVPMFLMPRLLLTVTILGSLGTNLDEYAVQALIKSAKVPESEWPAKMKRRLLASKKLKDKRRKSRLEPSATALDSPSAAATPTPAVPVGEL</sequence>
<organism evidence="4 5">
    <name type="scientific">Bodo saltans</name>
    <name type="common">Flagellated protozoan</name>
    <dbReference type="NCBI Taxonomy" id="75058"/>
    <lineage>
        <taxon>Eukaryota</taxon>
        <taxon>Discoba</taxon>
        <taxon>Euglenozoa</taxon>
        <taxon>Kinetoplastea</taxon>
        <taxon>Metakinetoplastina</taxon>
        <taxon>Eubodonida</taxon>
        <taxon>Bodonidae</taxon>
        <taxon>Bodo</taxon>
    </lineage>
</organism>
<name>A0A0S4JG79_BODSA</name>
<dbReference type="AlphaFoldDB" id="A0A0S4JG79"/>
<dbReference type="EMBL" id="CYKH01001711">
    <property type="protein sequence ID" value="CUG89179.1"/>
    <property type="molecule type" value="Genomic_DNA"/>
</dbReference>
<feature type="transmembrane region" description="Helical" evidence="2">
    <location>
        <begin position="255"/>
        <end position="278"/>
    </location>
</feature>
<evidence type="ECO:0000256" key="3">
    <source>
        <dbReference type="SAM" id="SignalP"/>
    </source>
</evidence>